<name>A0A166HXV6_9AGAM</name>
<feature type="region of interest" description="Disordered" evidence="1">
    <location>
        <begin position="89"/>
        <end position="110"/>
    </location>
</feature>
<proteinExistence type="predicted"/>
<keyword evidence="3" id="KW-1185">Reference proteome</keyword>
<feature type="region of interest" description="Disordered" evidence="1">
    <location>
        <begin position="239"/>
        <end position="265"/>
    </location>
</feature>
<dbReference type="EMBL" id="KV417564">
    <property type="protein sequence ID" value="KZP19357.1"/>
    <property type="molecule type" value="Genomic_DNA"/>
</dbReference>
<sequence>MGRPLYSAAYATTPAVRTEPEPVLSPNPYEKWSRWGSFDPDSDEFFESDDAVYEAFIDPADLVQGGPAARASPESIGVLVEREMERAYSPVDSLSSDSTVSGRESPMADGLDDPAVMVAGAYYGTQPSPGRAIPPRRTSSYTWTSGAIEVPRSASPPNASSTPLVELINERRVLHNLPHGSPRTYIPPRPSTQNATFVAPTPATLSEATTAEPAPIENPTPSPAPVVTPRMYSWNAYTTARGIPDSPTPAPRYRDSPLTNPSARISISHLSPVPFPIRTA</sequence>
<dbReference type="AlphaFoldDB" id="A0A166HXV6"/>
<evidence type="ECO:0000313" key="3">
    <source>
        <dbReference type="Proteomes" id="UP000076532"/>
    </source>
</evidence>
<protein>
    <submittedName>
        <fullName evidence="2">Uncharacterized protein</fullName>
    </submittedName>
</protein>
<reference evidence="2 3" key="1">
    <citation type="journal article" date="2016" name="Mol. Biol. Evol.">
        <title>Comparative Genomics of Early-Diverging Mushroom-Forming Fungi Provides Insights into the Origins of Lignocellulose Decay Capabilities.</title>
        <authorList>
            <person name="Nagy L.G."/>
            <person name="Riley R."/>
            <person name="Tritt A."/>
            <person name="Adam C."/>
            <person name="Daum C."/>
            <person name="Floudas D."/>
            <person name="Sun H."/>
            <person name="Yadav J.S."/>
            <person name="Pangilinan J."/>
            <person name="Larsson K.H."/>
            <person name="Matsuura K."/>
            <person name="Barry K."/>
            <person name="Labutti K."/>
            <person name="Kuo R."/>
            <person name="Ohm R.A."/>
            <person name="Bhattacharya S.S."/>
            <person name="Shirouzu T."/>
            <person name="Yoshinaga Y."/>
            <person name="Martin F.M."/>
            <person name="Grigoriev I.V."/>
            <person name="Hibbett D.S."/>
        </authorList>
    </citation>
    <scope>NUCLEOTIDE SEQUENCE [LARGE SCALE GENOMIC DNA]</scope>
    <source>
        <strain evidence="2 3">CBS 109695</strain>
    </source>
</reference>
<accession>A0A166HXV6</accession>
<feature type="compositionally biased region" description="Polar residues" evidence="1">
    <location>
        <begin position="92"/>
        <end position="102"/>
    </location>
</feature>
<organism evidence="2 3">
    <name type="scientific">Athelia psychrophila</name>
    <dbReference type="NCBI Taxonomy" id="1759441"/>
    <lineage>
        <taxon>Eukaryota</taxon>
        <taxon>Fungi</taxon>
        <taxon>Dikarya</taxon>
        <taxon>Basidiomycota</taxon>
        <taxon>Agaricomycotina</taxon>
        <taxon>Agaricomycetes</taxon>
        <taxon>Agaricomycetidae</taxon>
        <taxon>Atheliales</taxon>
        <taxon>Atheliaceae</taxon>
        <taxon>Athelia</taxon>
    </lineage>
</organism>
<evidence type="ECO:0000256" key="1">
    <source>
        <dbReference type="SAM" id="MobiDB-lite"/>
    </source>
</evidence>
<evidence type="ECO:0000313" key="2">
    <source>
        <dbReference type="EMBL" id="KZP19357.1"/>
    </source>
</evidence>
<dbReference type="OrthoDB" id="3265863at2759"/>
<dbReference type="Proteomes" id="UP000076532">
    <property type="component" value="Unassembled WGS sequence"/>
</dbReference>
<gene>
    <name evidence="2" type="ORF">FIBSPDRAFT_911408</name>
</gene>